<feature type="transmembrane region" description="Helical" evidence="1">
    <location>
        <begin position="20"/>
        <end position="45"/>
    </location>
</feature>
<evidence type="ECO:0000256" key="1">
    <source>
        <dbReference type="SAM" id="Phobius"/>
    </source>
</evidence>
<keyword evidence="1" id="KW-0812">Transmembrane</keyword>
<gene>
    <name evidence="2" type="ORF">WN50_15725</name>
</gene>
<dbReference type="RefSeq" id="WP_046279510.1">
    <property type="nucleotide sequence ID" value="NZ_LATL02000343.1"/>
</dbReference>
<keyword evidence="1" id="KW-0472">Membrane</keyword>
<dbReference type="Proteomes" id="UP000033607">
    <property type="component" value="Unassembled WGS sequence"/>
</dbReference>
<proteinExistence type="predicted"/>
<accession>A0A0F5YE92</accession>
<evidence type="ECO:0000313" key="3">
    <source>
        <dbReference type="Proteomes" id="UP000033607"/>
    </source>
</evidence>
<evidence type="ECO:0000313" key="2">
    <source>
        <dbReference type="EMBL" id="KKD37191.1"/>
    </source>
</evidence>
<name>A0A0F5YE92_9CYAN</name>
<reference evidence="2 3" key="1">
    <citation type="submission" date="2015-06" db="EMBL/GenBank/DDBJ databases">
        <title>Draft genome assembly of filamentous brackish cyanobacterium Limnoraphis robusta strain CS-951.</title>
        <authorList>
            <person name="Willis A."/>
            <person name="Parks M."/>
            <person name="Burford M.A."/>
        </authorList>
    </citation>
    <scope>NUCLEOTIDE SEQUENCE [LARGE SCALE GENOMIC DNA]</scope>
    <source>
        <strain evidence="2 3">CS-951</strain>
    </source>
</reference>
<feature type="transmembrane region" description="Helical" evidence="1">
    <location>
        <begin position="167"/>
        <end position="191"/>
    </location>
</feature>
<evidence type="ECO:0008006" key="4">
    <source>
        <dbReference type="Google" id="ProtNLM"/>
    </source>
</evidence>
<dbReference type="PATRIC" id="fig|1637645.4.peg.6714"/>
<organism evidence="2 3">
    <name type="scientific">Limnoraphis robusta CS-951</name>
    <dbReference type="NCBI Taxonomy" id="1637645"/>
    <lineage>
        <taxon>Bacteria</taxon>
        <taxon>Bacillati</taxon>
        <taxon>Cyanobacteriota</taxon>
        <taxon>Cyanophyceae</taxon>
        <taxon>Oscillatoriophycideae</taxon>
        <taxon>Oscillatoriales</taxon>
        <taxon>Sirenicapillariaceae</taxon>
        <taxon>Limnoraphis</taxon>
    </lineage>
</organism>
<dbReference type="EMBL" id="LATL02000343">
    <property type="protein sequence ID" value="KKD37191.1"/>
    <property type="molecule type" value="Genomic_DNA"/>
</dbReference>
<comment type="caution">
    <text evidence="2">The sequence shown here is derived from an EMBL/GenBank/DDBJ whole genome shotgun (WGS) entry which is preliminary data.</text>
</comment>
<dbReference type="AlphaFoldDB" id="A0A0F5YE92"/>
<protein>
    <recommendedName>
        <fullName evidence="4">DUF304 domain-containing protein</fullName>
    </recommendedName>
</protein>
<keyword evidence="1" id="KW-1133">Transmembrane helix</keyword>
<dbReference type="OrthoDB" id="511176at2"/>
<feature type="transmembrane region" description="Helical" evidence="1">
    <location>
        <begin position="57"/>
        <end position="74"/>
    </location>
</feature>
<sequence length="197" mass="21815">MKSNVVVSSNVGNLSPSLNAVFSISPIIRITLLGLYAALMLPLPFLSQAVNAPLSPTILWIGISLGAIALYAALTERVIVDDQTIQVTYPRWVKPVFRRGWCLNWNEVKALKPRTTGQGGLVYYFLSQSGQGYLLPMRIAGFAQLVRIVQQKTGIDTTDVRPLAQPWMYFILFGFTLLLVLVDIWTITTAFSQVSLP</sequence>